<dbReference type="RefSeq" id="XP_033603928.1">
    <property type="nucleotide sequence ID" value="XM_033740301.1"/>
</dbReference>
<keyword evidence="2" id="KW-1133">Transmembrane helix</keyword>
<feature type="transmembrane region" description="Helical" evidence="2">
    <location>
        <begin position="636"/>
        <end position="657"/>
    </location>
</feature>
<dbReference type="GeneID" id="54481355"/>
<organism evidence="3 4">
    <name type="scientific">Pseudovirgaria hyperparasitica</name>
    <dbReference type="NCBI Taxonomy" id="470096"/>
    <lineage>
        <taxon>Eukaryota</taxon>
        <taxon>Fungi</taxon>
        <taxon>Dikarya</taxon>
        <taxon>Ascomycota</taxon>
        <taxon>Pezizomycotina</taxon>
        <taxon>Dothideomycetes</taxon>
        <taxon>Dothideomycetes incertae sedis</taxon>
        <taxon>Acrospermales</taxon>
        <taxon>Acrospermaceae</taxon>
        <taxon>Pseudovirgaria</taxon>
    </lineage>
</organism>
<feature type="transmembrane region" description="Helical" evidence="2">
    <location>
        <begin position="482"/>
        <end position="509"/>
    </location>
</feature>
<feature type="region of interest" description="Disordered" evidence="1">
    <location>
        <begin position="1"/>
        <end position="131"/>
    </location>
</feature>
<keyword evidence="2" id="KW-0812">Transmembrane</keyword>
<dbReference type="OrthoDB" id="3248909at2759"/>
<feature type="compositionally biased region" description="Polar residues" evidence="1">
    <location>
        <begin position="9"/>
        <end position="54"/>
    </location>
</feature>
<name>A0A6A6WII2_9PEZI</name>
<feature type="transmembrane region" description="Helical" evidence="2">
    <location>
        <begin position="730"/>
        <end position="752"/>
    </location>
</feature>
<feature type="transmembrane region" description="Helical" evidence="2">
    <location>
        <begin position="802"/>
        <end position="825"/>
    </location>
</feature>
<proteinExistence type="predicted"/>
<dbReference type="Pfam" id="PF11915">
    <property type="entry name" value="DUF3433"/>
    <property type="match status" value="2"/>
</dbReference>
<protein>
    <submittedName>
        <fullName evidence="3">Uncharacterized protein</fullName>
    </submittedName>
</protein>
<feature type="transmembrane region" description="Helical" evidence="2">
    <location>
        <begin position="366"/>
        <end position="386"/>
    </location>
</feature>
<evidence type="ECO:0000313" key="4">
    <source>
        <dbReference type="Proteomes" id="UP000799437"/>
    </source>
</evidence>
<dbReference type="Proteomes" id="UP000799437">
    <property type="component" value="Unassembled WGS sequence"/>
</dbReference>
<feature type="compositionally biased region" description="Low complexity" evidence="1">
    <location>
        <begin position="65"/>
        <end position="76"/>
    </location>
</feature>
<evidence type="ECO:0000313" key="3">
    <source>
        <dbReference type="EMBL" id="KAF2761477.1"/>
    </source>
</evidence>
<reference evidence="3" key="1">
    <citation type="journal article" date="2020" name="Stud. Mycol.">
        <title>101 Dothideomycetes genomes: a test case for predicting lifestyles and emergence of pathogens.</title>
        <authorList>
            <person name="Haridas S."/>
            <person name="Albert R."/>
            <person name="Binder M."/>
            <person name="Bloem J."/>
            <person name="Labutti K."/>
            <person name="Salamov A."/>
            <person name="Andreopoulos B."/>
            <person name="Baker S."/>
            <person name="Barry K."/>
            <person name="Bills G."/>
            <person name="Bluhm B."/>
            <person name="Cannon C."/>
            <person name="Castanera R."/>
            <person name="Culley D."/>
            <person name="Daum C."/>
            <person name="Ezra D."/>
            <person name="Gonzalez J."/>
            <person name="Henrissat B."/>
            <person name="Kuo A."/>
            <person name="Liang C."/>
            <person name="Lipzen A."/>
            <person name="Lutzoni F."/>
            <person name="Magnuson J."/>
            <person name="Mondo S."/>
            <person name="Nolan M."/>
            <person name="Ohm R."/>
            <person name="Pangilinan J."/>
            <person name="Park H.-J."/>
            <person name="Ramirez L."/>
            <person name="Alfaro M."/>
            <person name="Sun H."/>
            <person name="Tritt A."/>
            <person name="Yoshinaga Y."/>
            <person name="Zwiers L.-H."/>
            <person name="Turgeon B."/>
            <person name="Goodwin S."/>
            <person name="Spatafora J."/>
            <person name="Crous P."/>
            <person name="Grigoriev I."/>
        </authorList>
    </citation>
    <scope>NUCLEOTIDE SEQUENCE</scope>
    <source>
        <strain evidence="3">CBS 121739</strain>
    </source>
</reference>
<dbReference type="AlphaFoldDB" id="A0A6A6WII2"/>
<accession>A0A6A6WII2</accession>
<dbReference type="PANTHER" id="PTHR37544">
    <property type="entry name" value="SPRAY-RELATED"/>
    <property type="match status" value="1"/>
</dbReference>
<feature type="transmembrane region" description="Helical" evidence="2">
    <location>
        <begin position="529"/>
        <end position="549"/>
    </location>
</feature>
<evidence type="ECO:0000256" key="2">
    <source>
        <dbReference type="SAM" id="Phobius"/>
    </source>
</evidence>
<dbReference type="InterPro" id="IPR021840">
    <property type="entry name" value="DUF3433"/>
</dbReference>
<evidence type="ECO:0000256" key="1">
    <source>
        <dbReference type="SAM" id="MobiDB-lite"/>
    </source>
</evidence>
<sequence>MTDLPSPCITGSPTRSRRSSQPVSTASPDLISPLQSPQAFASFQRPTPTRSASSSDDRLSKLFPSRRPSSGGRPPSISEERKPRPPSKQFSLPGSLVPAVQPAYTIPSAPAPPAFAVSQPPAPPAFPDHTSYDRTVDPFETQHAPIAQSKPSRTKSVLDRFASLRATSMFRSAKYATLDDIDGDSRDRTQRELPHVAEEDEGLGIDISGLEGPIALQSIHRGRPANVSDQLDADEDAMYAGHAAEFERLEAHDRALGLGMANVVEAAFETSTTSKVTPSQGMTIIHKRELSNQNVAAQDAAEKTGEILAVPETPAFDISTFGGGDIGTSDPLSVNAESRDVSDKPMSYFFPEDKEMPDWRPVSMRWFYVGLLVLLAFTLAGLQEYLCQLSIKKKKEGGGILAFKEANELSVLAYFTWKYAPTIVLLSYGILWQITDYEIKRLEPYYQLSKRTGATAAESLNIDYISLISYFVPFQAVRHGHWAVVISSMGYLSAGSIVPILQSASVNIYPDKAHRKENEFKYVLIDPGWSRAVSAVLVFAAILGIALLVSIRRKSGLLSDPKGIAGIAAMATRSHILNDFRGLDTASQNTINKQLRHRRYILHKSALWQGEYIRNSAHTIREHHTDSRPIMLTKRAGYPFVGSIVVVAILIPIFMFIPSANVLTEKVPFLLTAIATGIKLIWGSLDMSMRLMEPWVILSMRGAPASTLTLDYTGTIPGYLSLKALVNKHYLVSLVGIGAILTEILTVCASSFSVDGLKFIAGQDGGLGSSSGDPPDMLRLRDEDDVDDGVSRSNSGETFKSFWVSFGLSITILIYLTIVAILCLVRRSKKIMPRTPGPIASTLAFIHQSKMLNVFVGAERFDSVRMTKWLEGKGGRYGLGWFNGRDSEDHCGVDEEPLLASYEWGKDWTKGRLVGGEVGGWEHF</sequence>
<dbReference type="PANTHER" id="PTHR37544:SF3">
    <property type="entry name" value="SPRAY"/>
    <property type="match status" value="1"/>
</dbReference>
<dbReference type="EMBL" id="ML996567">
    <property type="protein sequence ID" value="KAF2761477.1"/>
    <property type="molecule type" value="Genomic_DNA"/>
</dbReference>
<feature type="transmembrane region" description="Helical" evidence="2">
    <location>
        <begin position="669"/>
        <end position="685"/>
    </location>
</feature>
<gene>
    <name evidence="3" type="ORF">EJ05DRAFT_265236</name>
</gene>
<keyword evidence="2" id="KW-0472">Membrane</keyword>
<keyword evidence="4" id="KW-1185">Reference proteome</keyword>